<name>A0A927AW35_9BACT</name>
<evidence type="ECO:0000313" key="2">
    <source>
        <dbReference type="Proteomes" id="UP000598820"/>
    </source>
</evidence>
<dbReference type="Proteomes" id="UP000598820">
    <property type="component" value="Unassembled WGS sequence"/>
</dbReference>
<gene>
    <name evidence="1" type="ORF">IC229_33195</name>
</gene>
<dbReference type="AlphaFoldDB" id="A0A927AW35"/>
<accession>A0A927AW35</accession>
<comment type="caution">
    <text evidence="1">The sequence shown here is derived from an EMBL/GenBank/DDBJ whole genome shotgun (WGS) entry which is preliminary data.</text>
</comment>
<protein>
    <submittedName>
        <fullName evidence="1">Uncharacterized protein</fullName>
    </submittedName>
</protein>
<dbReference type="RefSeq" id="WP_190893010.1">
    <property type="nucleotide sequence ID" value="NZ_JACWZY010000059.1"/>
</dbReference>
<keyword evidence="2" id="KW-1185">Reference proteome</keyword>
<dbReference type="EMBL" id="JACWZY010000059">
    <property type="protein sequence ID" value="MBD2705515.1"/>
    <property type="molecule type" value="Genomic_DNA"/>
</dbReference>
<evidence type="ECO:0000313" key="1">
    <source>
        <dbReference type="EMBL" id="MBD2705515.1"/>
    </source>
</evidence>
<sequence>MTAALDQLDRLYALPVESIATVAVERHEDEITEFNREQLDKGLDSDGRSLGSYASRKYKGRLRPVDLLDTGAFRGSFNVDAQTGGFVVDATDSKTQKLTAKYGKAILGVSDENKPAIGEWIKDELISEIEQEL</sequence>
<organism evidence="1 2">
    <name type="scientific">Spirosoma profusum</name>
    <dbReference type="NCBI Taxonomy" id="2771354"/>
    <lineage>
        <taxon>Bacteria</taxon>
        <taxon>Pseudomonadati</taxon>
        <taxon>Bacteroidota</taxon>
        <taxon>Cytophagia</taxon>
        <taxon>Cytophagales</taxon>
        <taxon>Cytophagaceae</taxon>
        <taxon>Spirosoma</taxon>
    </lineage>
</organism>
<reference evidence="1" key="1">
    <citation type="submission" date="2020-09" db="EMBL/GenBank/DDBJ databases">
        <authorList>
            <person name="Kim M.K."/>
        </authorList>
    </citation>
    <scope>NUCLEOTIDE SEQUENCE</scope>
    <source>
        <strain evidence="1">BT702</strain>
    </source>
</reference>
<proteinExistence type="predicted"/>